<feature type="compositionally biased region" description="Low complexity" evidence="1">
    <location>
        <begin position="8"/>
        <end position="18"/>
    </location>
</feature>
<comment type="caution">
    <text evidence="2">The sequence shown here is derived from an EMBL/GenBank/DDBJ whole genome shotgun (WGS) entry which is preliminary data.</text>
</comment>
<dbReference type="AlphaFoldDB" id="A0AAV3Y024"/>
<protein>
    <submittedName>
        <fullName evidence="2">Uncharacterized protein</fullName>
    </submittedName>
</protein>
<dbReference type="Proteomes" id="UP000735302">
    <property type="component" value="Unassembled WGS sequence"/>
</dbReference>
<keyword evidence="3" id="KW-1185">Reference proteome</keyword>
<name>A0AAV3Y024_9GAST</name>
<reference evidence="2 3" key="1">
    <citation type="journal article" date="2021" name="Elife">
        <title>Chloroplast acquisition without the gene transfer in kleptoplastic sea slugs, Plakobranchus ocellatus.</title>
        <authorList>
            <person name="Maeda T."/>
            <person name="Takahashi S."/>
            <person name="Yoshida T."/>
            <person name="Shimamura S."/>
            <person name="Takaki Y."/>
            <person name="Nagai Y."/>
            <person name="Toyoda A."/>
            <person name="Suzuki Y."/>
            <person name="Arimoto A."/>
            <person name="Ishii H."/>
            <person name="Satoh N."/>
            <person name="Nishiyama T."/>
            <person name="Hasebe M."/>
            <person name="Maruyama T."/>
            <person name="Minagawa J."/>
            <person name="Obokata J."/>
            <person name="Shigenobu S."/>
        </authorList>
    </citation>
    <scope>NUCLEOTIDE SEQUENCE [LARGE SCALE GENOMIC DNA]</scope>
</reference>
<evidence type="ECO:0000313" key="3">
    <source>
        <dbReference type="Proteomes" id="UP000735302"/>
    </source>
</evidence>
<proteinExistence type="predicted"/>
<organism evidence="2 3">
    <name type="scientific">Plakobranchus ocellatus</name>
    <dbReference type="NCBI Taxonomy" id="259542"/>
    <lineage>
        <taxon>Eukaryota</taxon>
        <taxon>Metazoa</taxon>
        <taxon>Spiralia</taxon>
        <taxon>Lophotrochozoa</taxon>
        <taxon>Mollusca</taxon>
        <taxon>Gastropoda</taxon>
        <taxon>Heterobranchia</taxon>
        <taxon>Euthyneura</taxon>
        <taxon>Panpulmonata</taxon>
        <taxon>Sacoglossa</taxon>
        <taxon>Placobranchoidea</taxon>
        <taxon>Plakobranchidae</taxon>
        <taxon>Plakobranchus</taxon>
    </lineage>
</organism>
<feature type="region of interest" description="Disordered" evidence="1">
    <location>
        <begin position="1"/>
        <end position="103"/>
    </location>
</feature>
<feature type="compositionally biased region" description="Polar residues" evidence="1">
    <location>
        <begin position="85"/>
        <end position="103"/>
    </location>
</feature>
<evidence type="ECO:0000313" key="2">
    <source>
        <dbReference type="EMBL" id="GFN75543.1"/>
    </source>
</evidence>
<sequence>MNTAVHNRSPSTRSSCTPTREKSSSNGHRCDQMRKLRVSQPSQNFSDKPPNEVKCKPPKGFRSVSSTDGSRGRSYAQVMKYNPKIQHNNGKYPVTQTNLNREP</sequence>
<evidence type="ECO:0000256" key="1">
    <source>
        <dbReference type="SAM" id="MobiDB-lite"/>
    </source>
</evidence>
<accession>A0AAV3Y024</accession>
<gene>
    <name evidence="2" type="ORF">PoB_000204900</name>
</gene>
<feature type="compositionally biased region" description="Basic and acidic residues" evidence="1">
    <location>
        <begin position="19"/>
        <end position="34"/>
    </location>
</feature>
<dbReference type="EMBL" id="BLXT01000273">
    <property type="protein sequence ID" value="GFN75543.1"/>
    <property type="molecule type" value="Genomic_DNA"/>
</dbReference>